<gene>
    <name evidence="5" type="ORF">BG844_14705</name>
</gene>
<dbReference type="PANTHER" id="PTHR45625:SF3">
    <property type="entry name" value="PEPTIDYL-PROLYL CIS-TRANS ISOMERASE B-RELATED"/>
    <property type="match status" value="1"/>
</dbReference>
<feature type="region of interest" description="Disordered" evidence="2">
    <location>
        <begin position="82"/>
        <end position="103"/>
    </location>
</feature>
<evidence type="ECO:0000256" key="3">
    <source>
        <dbReference type="SAM" id="Phobius"/>
    </source>
</evidence>
<keyword evidence="3" id="KW-0472">Membrane</keyword>
<feature type="region of interest" description="Disordered" evidence="2">
    <location>
        <begin position="275"/>
        <end position="309"/>
    </location>
</feature>
<dbReference type="Gene3D" id="2.40.100.10">
    <property type="entry name" value="Cyclophilin-like"/>
    <property type="match status" value="1"/>
</dbReference>
<comment type="caution">
    <text evidence="5">The sequence shown here is derived from an EMBL/GenBank/DDBJ whole genome shotgun (WGS) entry which is preliminary data.</text>
</comment>
<feature type="region of interest" description="Disordered" evidence="2">
    <location>
        <begin position="1"/>
        <end position="29"/>
    </location>
</feature>
<dbReference type="GO" id="GO:0003755">
    <property type="term" value="F:peptidyl-prolyl cis-trans isomerase activity"/>
    <property type="evidence" value="ECO:0007669"/>
    <property type="project" value="InterPro"/>
</dbReference>
<dbReference type="PROSITE" id="PS50072">
    <property type="entry name" value="CSA_PPIASE_2"/>
    <property type="match status" value="1"/>
</dbReference>
<feature type="compositionally biased region" description="Low complexity" evidence="2">
    <location>
        <begin position="280"/>
        <end position="309"/>
    </location>
</feature>
<feature type="compositionally biased region" description="Low complexity" evidence="2">
    <location>
        <begin position="183"/>
        <end position="196"/>
    </location>
</feature>
<dbReference type="RefSeq" id="WP_071805895.1">
    <property type="nucleotide sequence ID" value="NZ_MEIA01000147.1"/>
</dbReference>
<reference evidence="5 6" key="1">
    <citation type="submission" date="2016-09" db="EMBL/GenBank/DDBJ databases">
        <title>Couchioplanes caeruleus draft genome sequence.</title>
        <authorList>
            <person name="Sheehan J."/>
            <person name="Caffrey P."/>
        </authorList>
    </citation>
    <scope>NUCLEOTIDE SEQUENCE [LARGE SCALE GENOMIC DNA]</scope>
    <source>
        <strain evidence="5 6">DSM 43634</strain>
    </source>
</reference>
<evidence type="ECO:0000256" key="1">
    <source>
        <dbReference type="ARBA" id="ARBA00002388"/>
    </source>
</evidence>
<feature type="domain" description="PPIase cyclophilin-type" evidence="4">
    <location>
        <begin position="101"/>
        <end position="277"/>
    </location>
</feature>
<comment type="function">
    <text evidence="1">PPIases accelerate the folding of proteins. It catalyzes the cis-trans isomerization of proline imidic peptide bonds in oligopeptides.</text>
</comment>
<keyword evidence="6" id="KW-1185">Reference proteome</keyword>
<dbReference type="InterPro" id="IPR029000">
    <property type="entry name" value="Cyclophilin-like_dom_sf"/>
</dbReference>
<dbReference type="SUPFAM" id="SSF50891">
    <property type="entry name" value="Cyclophilin-like"/>
    <property type="match status" value="1"/>
</dbReference>
<keyword evidence="5" id="KW-0413">Isomerase</keyword>
<dbReference type="Proteomes" id="UP000182486">
    <property type="component" value="Unassembled WGS sequence"/>
</dbReference>
<feature type="region of interest" description="Disordered" evidence="2">
    <location>
        <begin position="174"/>
        <end position="196"/>
    </location>
</feature>
<evidence type="ECO:0000256" key="2">
    <source>
        <dbReference type="SAM" id="MobiDB-lite"/>
    </source>
</evidence>
<keyword evidence="3" id="KW-0812">Transmembrane</keyword>
<dbReference type="PANTHER" id="PTHR45625">
    <property type="entry name" value="PEPTIDYL-PROLYL CIS-TRANS ISOMERASE-RELATED"/>
    <property type="match status" value="1"/>
</dbReference>
<dbReference type="AlphaFoldDB" id="A0A1K0FL20"/>
<protein>
    <submittedName>
        <fullName evidence="5">Peptidylprolyl isomerase</fullName>
    </submittedName>
</protein>
<name>A0A1K0FL20_9ACTN</name>
<dbReference type="InterPro" id="IPR002130">
    <property type="entry name" value="Cyclophilin-type_PPIase_dom"/>
</dbReference>
<evidence type="ECO:0000313" key="6">
    <source>
        <dbReference type="Proteomes" id="UP000182486"/>
    </source>
</evidence>
<evidence type="ECO:0000259" key="4">
    <source>
        <dbReference type="PROSITE" id="PS50072"/>
    </source>
</evidence>
<organism evidence="5 6">
    <name type="scientific">Couchioplanes caeruleus subsp. caeruleus</name>
    <dbReference type="NCBI Taxonomy" id="56427"/>
    <lineage>
        <taxon>Bacteria</taxon>
        <taxon>Bacillati</taxon>
        <taxon>Actinomycetota</taxon>
        <taxon>Actinomycetes</taxon>
        <taxon>Micromonosporales</taxon>
        <taxon>Micromonosporaceae</taxon>
        <taxon>Couchioplanes</taxon>
    </lineage>
</organism>
<dbReference type="InterPro" id="IPR044666">
    <property type="entry name" value="Cyclophilin_A-like"/>
</dbReference>
<evidence type="ECO:0000313" key="5">
    <source>
        <dbReference type="EMBL" id="OJF13541.1"/>
    </source>
</evidence>
<accession>A0A1K0FL20</accession>
<feature type="transmembrane region" description="Helical" evidence="3">
    <location>
        <begin position="33"/>
        <end position="54"/>
    </location>
</feature>
<dbReference type="EMBL" id="MEIA01000147">
    <property type="protein sequence ID" value="OJF13541.1"/>
    <property type="molecule type" value="Genomic_DNA"/>
</dbReference>
<proteinExistence type="predicted"/>
<dbReference type="Pfam" id="PF00160">
    <property type="entry name" value="Pro_isomerase"/>
    <property type="match status" value="1"/>
</dbReference>
<feature type="compositionally biased region" description="Basic and acidic residues" evidence="2">
    <location>
        <begin position="1"/>
        <end position="20"/>
    </location>
</feature>
<sequence>MVSSKDRARKLAREKLDRQLARRAAKQRRRRQIQAGVGAAGALLLVVGGVAWLGGAFESDKSGTDAADSDVCAWTRQNASTNTSLKDVGEPPTSGIPTSGSRTMTITTDKGAPIVVSLDLANAPCSAADLAYLAGKRFYDNTTCHELTTEGAVRCGDPSGTGQGGPTYSVYNENVPLKPEPAPSASGSPAPSKAPAAPLYPKGTVALIGDPPGTNGSQFLIFHKDFTPKGEPQYPIVGMVTGGMETVAAIGKIPTVANDTGDKVKPKDKITVQSVTVGEPSAADAVTPPAVTPSAVAAPSAAPSAARRS</sequence>
<keyword evidence="3" id="KW-1133">Transmembrane helix</keyword>